<protein>
    <submittedName>
        <fullName evidence="3">Lytic murein transglycosylase B</fullName>
    </submittedName>
</protein>
<dbReference type="Pfam" id="PF13406">
    <property type="entry name" value="SLT_2"/>
    <property type="match status" value="1"/>
</dbReference>
<evidence type="ECO:0000313" key="4">
    <source>
        <dbReference type="Proteomes" id="UP000244248"/>
    </source>
</evidence>
<name>A0A2T5MDI2_9GAMM</name>
<accession>A0A2T5MDI2</accession>
<dbReference type="InterPro" id="IPR031304">
    <property type="entry name" value="SLT_2"/>
</dbReference>
<evidence type="ECO:0000259" key="2">
    <source>
        <dbReference type="Pfam" id="PF13406"/>
    </source>
</evidence>
<feature type="domain" description="Transglycosylase SLT" evidence="2">
    <location>
        <begin position="29"/>
        <end position="319"/>
    </location>
</feature>
<dbReference type="GO" id="GO:0008933">
    <property type="term" value="F:peptidoglycan lytic transglycosylase activity"/>
    <property type="evidence" value="ECO:0007669"/>
    <property type="project" value="TreeGrafter"/>
</dbReference>
<dbReference type="GO" id="GO:0009253">
    <property type="term" value="P:peptidoglycan catabolic process"/>
    <property type="evidence" value="ECO:0007669"/>
    <property type="project" value="TreeGrafter"/>
</dbReference>
<dbReference type="AlphaFoldDB" id="A0A2T5MDI2"/>
<dbReference type="PANTHER" id="PTHR30163">
    <property type="entry name" value="MEMBRANE-BOUND LYTIC MUREIN TRANSGLYCOSYLASE B"/>
    <property type="match status" value="1"/>
</dbReference>
<dbReference type="Gene3D" id="1.10.530.10">
    <property type="match status" value="1"/>
</dbReference>
<dbReference type="SUPFAM" id="SSF53955">
    <property type="entry name" value="Lysozyme-like"/>
    <property type="match status" value="1"/>
</dbReference>
<proteinExistence type="predicted"/>
<reference evidence="3 4" key="1">
    <citation type="submission" date="2018-04" db="EMBL/GenBank/DDBJ databases">
        <title>Novel species isolated from glacier.</title>
        <authorList>
            <person name="Liu Q."/>
            <person name="Xin Y.-H."/>
        </authorList>
    </citation>
    <scope>NUCLEOTIDE SEQUENCE [LARGE SCALE GENOMIC DNA]</scope>
    <source>
        <strain evidence="3 4">GT1R17</strain>
    </source>
</reference>
<dbReference type="CDD" id="cd13399">
    <property type="entry name" value="Slt35-like"/>
    <property type="match status" value="1"/>
</dbReference>
<dbReference type="InterPro" id="IPR043426">
    <property type="entry name" value="MltB-like"/>
</dbReference>
<dbReference type="InterPro" id="IPR023346">
    <property type="entry name" value="Lysozyme-like_dom_sf"/>
</dbReference>
<evidence type="ECO:0000256" key="1">
    <source>
        <dbReference type="SAM" id="SignalP"/>
    </source>
</evidence>
<dbReference type="Proteomes" id="UP000244248">
    <property type="component" value="Unassembled WGS sequence"/>
</dbReference>
<feature type="signal peptide" evidence="1">
    <location>
        <begin position="1"/>
        <end position="18"/>
    </location>
</feature>
<keyword evidence="4" id="KW-1185">Reference proteome</keyword>
<comment type="caution">
    <text evidence="3">The sequence shown here is derived from an EMBL/GenBank/DDBJ whole genome shotgun (WGS) entry which is preliminary data.</text>
</comment>
<dbReference type="RefSeq" id="WP_107941007.1">
    <property type="nucleotide sequence ID" value="NZ_QANS01000005.1"/>
</dbReference>
<evidence type="ECO:0000313" key="3">
    <source>
        <dbReference type="EMBL" id="PTU30635.1"/>
    </source>
</evidence>
<dbReference type="OrthoDB" id="9772911at2"/>
<gene>
    <name evidence="3" type="ORF">CJD38_14125</name>
</gene>
<dbReference type="Gene3D" id="1.10.8.350">
    <property type="entry name" value="Bacterial muramidase"/>
    <property type="match status" value="1"/>
</dbReference>
<sequence>MKRLVAGLLLCFSAAASADYSEHAGVPQLLNTLKQEHGFSDAEIANVRLALVDAQRLPQLVEQEKNAPERTENWSQYSRRIDAARIQGGVNILQEQAAYFARAEEEFGVSPVVIAGIMGVETRYGRITGKIRVLDSLATQGFDHPTRTRFFMSELAHFFVYCRDAGIDPRIPQGSYAGAMGAAQFMPSNYRRLALDYDGNGSKDLWTVQDAIGSIANYFTNFRPTQSWRRGEPLAIRAHAVFPLPENLERNGKATAYTAAELIKAGIVPEVPLPPNTPVGLIELQLDQGVEYWIAFHNFYTVMTYNPRTFYAMAVTQLSLRIQQQLDAPPP</sequence>
<organism evidence="3 4">
    <name type="scientific">Stenotrophobium rhamnosiphilum</name>
    <dbReference type="NCBI Taxonomy" id="2029166"/>
    <lineage>
        <taxon>Bacteria</taxon>
        <taxon>Pseudomonadati</taxon>
        <taxon>Pseudomonadota</taxon>
        <taxon>Gammaproteobacteria</taxon>
        <taxon>Nevskiales</taxon>
        <taxon>Nevskiaceae</taxon>
        <taxon>Stenotrophobium</taxon>
    </lineage>
</organism>
<keyword evidence="1" id="KW-0732">Signal</keyword>
<feature type="chain" id="PRO_5015601235" evidence="1">
    <location>
        <begin position="19"/>
        <end position="331"/>
    </location>
</feature>
<dbReference type="EMBL" id="QANS01000005">
    <property type="protein sequence ID" value="PTU30635.1"/>
    <property type="molecule type" value="Genomic_DNA"/>
</dbReference>
<dbReference type="PANTHER" id="PTHR30163:SF9">
    <property type="entry name" value="MEMBRANE-BOUND LYTIC MUREIN TRANSGLYCOSYLASE B"/>
    <property type="match status" value="1"/>
</dbReference>